<keyword evidence="3" id="KW-1185">Reference proteome</keyword>
<dbReference type="AlphaFoldDB" id="A0A4W2DKK5"/>
<dbReference type="Ensembl" id="ENSBIXT00000015373.1">
    <property type="protein sequence ID" value="ENSBIXP00000026820.1"/>
    <property type="gene ID" value="ENSBIXG00000029336.1"/>
</dbReference>
<sequence>MSMPMRTWAETQVLEEAFQRASGSRRCLGPWGVAMDIPPPDLQTHLLVELRAVMVALLPSPGNGAAHAGRVPGTNAGHLAQPLMGLPRQLLRMPAACDTFDAPALGDGNNIDDLILAEHTVDGHLLLQPGLGPGYLLSHRAAVQLDLHDVGLLLPEGQQLHLGVDDDPDDFAVLLHGGKVLLQLLLAVGVTPPLTGLGEGFFLALVPVLVEAAAALITEMLCEDGLEAPQAPRGGHIAHHTHHHQRRRLHNRHCLHLLPLGNFWMKPRDGEDMVGGPPCPMGRRRVEEPTTAPSACESMEHHSPRAAADRGPRVQGPRPPALSLPTPCPSPCSALCVESLPGKTPP</sequence>
<dbReference type="Proteomes" id="UP000314981">
    <property type="component" value="Chromosome 25"/>
</dbReference>
<reference evidence="2" key="2">
    <citation type="submission" date="2025-08" db="UniProtKB">
        <authorList>
            <consortium name="Ensembl"/>
        </authorList>
    </citation>
    <scope>IDENTIFICATION</scope>
</reference>
<reference evidence="2 3" key="1">
    <citation type="submission" date="2018-11" db="EMBL/GenBank/DDBJ databases">
        <title>Haplotype-resolved cattle genomes.</title>
        <authorList>
            <person name="Low W.Y."/>
            <person name="Tearle R."/>
            <person name="Bickhart D.M."/>
            <person name="Rosen B.D."/>
            <person name="Koren S."/>
            <person name="Rhie A."/>
            <person name="Hiendleder S."/>
            <person name="Phillippy A.M."/>
            <person name="Smith T.P.L."/>
            <person name="Williams J.L."/>
        </authorList>
    </citation>
    <scope>NUCLEOTIDE SEQUENCE [LARGE SCALE GENOMIC DNA]</scope>
</reference>
<accession>A0A4W2DKK5</accession>
<protein>
    <submittedName>
        <fullName evidence="2">Uncharacterized protein</fullName>
    </submittedName>
</protein>
<feature type="compositionally biased region" description="Basic and acidic residues" evidence="1">
    <location>
        <begin position="298"/>
        <end position="312"/>
    </location>
</feature>
<feature type="region of interest" description="Disordered" evidence="1">
    <location>
        <begin position="277"/>
        <end position="332"/>
    </location>
</feature>
<evidence type="ECO:0000256" key="1">
    <source>
        <dbReference type="SAM" id="MobiDB-lite"/>
    </source>
</evidence>
<name>A0A4W2DKK5_BOBOX</name>
<reference evidence="2" key="3">
    <citation type="submission" date="2025-09" db="UniProtKB">
        <authorList>
            <consortium name="Ensembl"/>
        </authorList>
    </citation>
    <scope>IDENTIFICATION</scope>
</reference>
<evidence type="ECO:0000313" key="2">
    <source>
        <dbReference type="Ensembl" id="ENSBIXP00000026820.1"/>
    </source>
</evidence>
<organism evidence="2 3">
    <name type="scientific">Bos indicus x Bos taurus</name>
    <name type="common">Hybrid cattle</name>
    <dbReference type="NCBI Taxonomy" id="30522"/>
    <lineage>
        <taxon>Eukaryota</taxon>
        <taxon>Metazoa</taxon>
        <taxon>Chordata</taxon>
        <taxon>Craniata</taxon>
        <taxon>Vertebrata</taxon>
        <taxon>Euteleostomi</taxon>
        <taxon>Mammalia</taxon>
        <taxon>Eutheria</taxon>
        <taxon>Laurasiatheria</taxon>
        <taxon>Artiodactyla</taxon>
        <taxon>Ruminantia</taxon>
        <taxon>Pecora</taxon>
        <taxon>Bovidae</taxon>
        <taxon>Bovinae</taxon>
        <taxon>Bos</taxon>
    </lineage>
</organism>
<feature type="compositionally biased region" description="Pro residues" evidence="1">
    <location>
        <begin position="317"/>
        <end position="330"/>
    </location>
</feature>
<proteinExistence type="predicted"/>
<evidence type="ECO:0000313" key="3">
    <source>
        <dbReference type="Proteomes" id="UP000314981"/>
    </source>
</evidence>